<name>A0ABN8B644_CHISP</name>
<dbReference type="Proteomes" id="UP001153292">
    <property type="component" value="Chromosome 20"/>
</dbReference>
<sequence>MARKIAALLLVGVASCMEMRETVERMVMVRTTGSDLQPAATGYIYKKDSDGPASVIKMGESEVMEHLSKLYEQPEAFAAPIPVAAGPFYAKEEDGIKAASGKAEHVIPVVEKPDEEHDHIDGIADEDYQKMFKEYAAEFGKYNDDYADYLHGLGYFDHDIFHGYGGGGGEKVGSKGYKDDGDKGYKGYADKHHYGKGGAGDYHTEKYERYSISEEKGHKKSYGDADAYGKHFDQGKGSKGDDHGHKKLYRKGEEIDGYHKVFDKDEYKKDHDVFDGEDVKGGFGEHADGHTDHGSNHGKFSSGDAHESDHNESDFGKSGLHKQYAGNDNGAERSSEEGGESSHHQEGGFGAKDGKYNSKSYGYEIKH</sequence>
<gene>
    <name evidence="3" type="ORF">CHILSU_LOCUS5649</name>
</gene>
<dbReference type="Pfam" id="PF16009">
    <property type="entry name" value="DUF4779"/>
    <property type="match status" value="1"/>
</dbReference>
<feature type="compositionally biased region" description="Basic and acidic residues" evidence="1">
    <location>
        <begin position="330"/>
        <end position="356"/>
    </location>
</feature>
<accession>A0ABN8B644</accession>
<evidence type="ECO:0000313" key="4">
    <source>
        <dbReference type="Proteomes" id="UP001153292"/>
    </source>
</evidence>
<dbReference type="InterPro" id="IPR031959">
    <property type="entry name" value="DUF4779"/>
</dbReference>
<keyword evidence="2" id="KW-0732">Signal</keyword>
<feature type="compositionally biased region" description="Basic and acidic residues" evidence="1">
    <location>
        <begin position="304"/>
        <end position="315"/>
    </location>
</feature>
<dbReference type="PROSITE" id="PS51257">
    <property type="entry name" value="PROKAR_LIPOPROTEIN"/>
    <property type="match status" value="1"/>
</dbReference>
<organism evidence="3 4">
    <name type="scientific">Chilo suppressalis</name>
    <name type="common">Asiatic rice borer moth</name>
    <dbReference type="NCBI Taxonomy" id="168631"/>
    <lineage>
        <taxon>Eukaryota</taxon>
        <taxon>Metazoa</taxon>
        <taxon>Ecdysozoa</taxon>
        <taxon>Arthropoda</taxon>
        <taxon>Hexapoda</taxon>
        <taxon>Insecta</taxon>
        <taxon>Pterygota</taxon>
        <taxon>Neoptera</taxon>
        <taxon>Endopterygota</taxon>
        <taxon>Lepidoptera</taxon>
        <taxon>Glossata</taxon>
        <taxon>Ditrysia</taxon>
        <taxon>Pyraloidea</taxon>
        <taxon>Crambidae</taxon>
        <taxon>Crambinae</taxon>
        <taxon>Chilo</taxon>
    </lineage>
</organism>
<evidence type="ECO:0000256" key="2">
    <source>
        <dbReference type="SAM" id="SignalP"/>
    </source>
</evidence>
<evidence type="ECO:0000256" key="1">
    <source>
        <dbReference type="SAM" id="MobiDB-lite"/>
    </source>
</evidence>
<feature type="region of interest" description="Disordered" evidence="1">
    <location>
        <begin position="226"/>
        <end position="246"/>
    </location>
</feature>
<feature type="chain" id="PRO_5045314434" description="Cuticular protein" evidence="2">
    <location>
        <begin position="17"/>
        <end position="367"/>
    </location>
</feature>
<proteinExistence type="predicted"/>
<dbReference type="EMBL" id="OU963913">
    <property type="protein sequence ID" value="CAH0402407.1"/>
    <property type="molecule type" value="Genomic_DNA"/>
</dbReference>
<feature type="region of interest" description="Disordered" evidence="1">
    <location>
        <begin position="278"/>
        <end position="367"/>
    </location>
</feature>
<keyword evidence="4" id="KW-1185">Reference proteome</keyword>
<evidence type="ECO:0000313" key="3">
    <source>
        <dbReference type="EMBL" id="CAH0402407.1"/>
    </source>
</evidence>
<feature type="compositionally biased region" description="Basic and acidic residues" evidence="1">
    <location>
        <begin position="278"/>
        <end position="295"/>
    </location>
</feature>
<feature type="signal peptide" evidence="2">
    <location>
        <begin position="1"/>
        <end position="16"/>
    </location>
</feature>
<reference evidence="3" key="1">
    <citation type="submission" date="2021-12" db="EMBL/GenBank/DDBJ databases">
        <authorList>
            <person name="King R."/>
        </authorList>
    </citation>
    <scope>NUCLEOTIDE SEQUENCE</scope>
</reference>
<evidence type="ECO:0008006" key="5">
    <source>
        <dbReference type="Google" id="ProtNLM"/>
    </source>
</evidence>
<protein>
    <recommendedName>
        <fullName evidence="5">Cuticular protein</fullName>
    </recommendedName>
</protein>